<accession>A0A517MDJ0</accession>
<evidence type="ECO:0000313" key="4">
    <source>
        <dbReference type="Proteomes" id="UP000320672"/>
    </source>
</evidence>
<organism evidence="3 4">
    <name type="scientific">Roseimaritima multifibrata</name>
    <dbReference type="NCBI Taxonomy" id="1930274"/>
    <lineage>
        <taxon>Bacteria</taxon>
        <taxon>Pseudomonadati</taxon>
        <taxon>Planctomycetota</taxon>
        <taxon>Planctomycetia</taxon>
        <taxon>Pirellulales</taxon>
        <taxon>Pirellulaceae</taxon>
        <taxon>Roseimaritima</taxon>
    </lineage>
</organism>
<evidence type="ECO:0000256" key="1">
    <source>
        <dbReference type="PROSITE-ProRule" id="PRU00339"/>
    </source>
</evidence>
<dbReference type="EMBL" id="CP036262">
    <property type="protein sequence ID" value="QDS92847.1"/>
    <property type="molecule type" value="Genomic_DNA"/>
</dbReference>
<gene>
    <name evidence="3" type="ORF">FF011L_15960</name>
</gene>
<dbReference type="AlphaFoldDB" id="A0A517MDJ0"/>
<name>A0A517MDJ0_9BACT</name>
<protein>
    <submittedName>
        <fullName evidence="3">Tetratricopeptide repeat protein</fullName>
    </submittedName>
</protein>
<keyword evidence="1" id="KW-0802">TPR repeat</keyword>
<dbReference type="Pfam" id="PF13428">
    <property type="entry name" value="TPR_14"/>
    <property type="match status" value="1"/>
</dbReference>
<dbReference type="SUPFAM" id="SSF48452">
    <property type="entry name" value="TPR-like"/>
    <property type="match status" value="1"/>
</dbReference>
<dbReference type="OrthoDB" id="286371at2"/>
<dbReference type="Proteomes" id="UP000320672">
    <property type="component" value="Chromosome"/>
</dbReference>
<reference evidence="3 4" key="1">
    <citation type="submission" date="2019-02" db="EMBL/GenBank/DDBJ databases">
        <title>Deep-cultivation of Planctomycetes and their phenomic and genomic characterization uncovers novel biology.</title>
        <authorList>
            <person name="Wiegand S."/>
            <person name="Jogler M."/>
            <person name="Boedeker C."/>
            <person name="Pinto D."/>
            <person name="Vollmers J."/>
            <person name="Rivas-Marin E."/>
            <person name="Kohn T."/>
            <person name="Peeters S.H."/>
            <person name="Heuer A."/>
            <person name="Rast P."/>
            <person name="Oberbeckmann S."/>
            <person name="Bunk B."/>
            <person name="Jeske O."/>
            <person name="Meyerdierks A."/>
            <person name="Storesund J.E."/>
            <person name="Kallscheuer N."/>
            <person name="Luecker S."/>
            <person name="Lage O.M."/>
            <person name="Pohl T."/>
            <person name="Merkel B.J."/>
            <person name="Hornburger P."/>
            <person name="Mueller R.-W."/>
            <person name="Bruemmer F."/>
            <person name="Labrenz M."/>
            <person name="Spormann A.M."/>
            <person name="Op den Camp H."/>
            <person name="Overmann J."/>
            <person name="Amann R."/>
            <person name="Jetten M.S.M."/>
            <person name="Mascher T."/>
            <person name="Medema M.H."/>
            <person name="Devos D.P."/>
            <person name="Kaster A.-K."/>
            <person name="Ovreas L."/>
            <person name="Rohde M."/>
            <person name="Galperin M.Y."/>
            <person name="Jogler C."/>
        </authorList>
    </citation>
    <scope>NUCLEOTIDE SEQUENCE [LARGE SCALE GENOMIC DNA]</scope>
    <source>
        <strain evidence="3 4">FF011L</strain>
    </source>
</reference>
<proteinExistence type="predicted"/>
<feature type="region of interest" description="Disordered" evidence="2">
    <location>
        <begin position="1"/>
        <end position="50"/>
    </location>
</feature>
<feature type="repeat" description="TPR" evidence="1">
    <location>
        <begin position="71"/>
        <end position="104"/>
    </location>
</feature>
<evidence type="ECO:0000313" key="3">
    <source>
        <dbReference type="EMBL" id="QDS92847.1"/>
    </source>
</evidence>
<dbReference type="RefSeq" id="WP_145351036.1">
    <property type="nucleotide sequence ID" value="NZ_CP036262.1"/>
</dbReference>
<dbReference type="InterPro" id="IPR011990">
    <property type="entry name" value="TPR-like_helical_dom_sf"/>
</dbReference>
<dbReference type="PROSITE" id="PS50005">
    <property type="entry name" value="TPR"/>
    <property type="match status" value="1"/>
</dbReference>
<evidence type="ECO:0000256" key="2">
    <source>
        <dbReference type="SAM" id="MobiDB-lite"/>
    </source>
</evidence>
<dbReference type="SMART" id="SM00028">
    <property type="entry name" value="TPR"/>
    <property type="match status" value="3"/>
</dbReference>
<sequence length="287" mass="32229">MSEDAPDNNPSIQLSPLEGGPWRPVQPEELLRRGVVAEDPSDESPQPVDSAVQLQRRQELERFLQPNPADVDAYLELAQIYRTENRPIEARKTLQRGLQVQPDDRRLLWEFEEAKLAQSLQHLRSARELAIRYQTVDSELELERAKVNWAARRVEVCRGRLARSPEDTALRVVLGEALRDLEKFKEAIDAVATATRIDALAPAAYLLRGQCYQALGKPMKALPEYRAAAMRRAVPADLPTRITALQAAVDLASHVGLPASLKRYERFLKMALAERDLAANSNSPARS</sequence>
<keyword evidence="4" id="KW-1185">Reference proteome</keyword>
<dbReference type="Gene3D" id="1.25.40.10">
    <property type="entry name" value="Tetratricopeptide repeat domain"/>
    <property type="match status" value="2"/>
</dbReference>
<dbReference type="InterPro" id="IPR019734">
    <property type="entry name" value="TPR_rpt"/>
</dbReference>
<dbReference type="KEGG" id="rml:FF011L_15960"/>